<protein>
    <recommendedName>
        <fullName evidence="6">Ubiquitin-like protease family profile domain-containing protein</fullName>
    </recommendedName>
</protein>
<dbReference type="PANTHER" id="PTHR46915">
    <property type="entry name" value="UBIQUITIN-LIKE PROTEASE 4-RELATED"/>
    <property type="match status" value="1"/>
</dbReference>
<evidence type="ECO:0000256" key="1">
    <source>
        <dbReference type="ARBA" id="ARBA00005234"/>
    </source>
</evidence>
<dbReference type="PANTHER" id="PTHR46915:SF6">
    <property type="entry name" value="CYSTEINE PROTEINASES SUPERFAMILY PROTEIN"/>
    <property type="match status" value="1"/>
</dbReference>
<feature type="compositionally biased region" description="Basic and acidic residues" evidence="5">
    <location>
        <begin position="136"/>
        <end position="145"/>
    </location>
</feature>
<dbReference type="PROSITE" id="PS50600">
    <property type="entry name" value="ULP_PROTEASE"/>
    <property type="match status" value="1"/>
</dbReference>
<dbReference type="GO" id="GO:0008234">
    <property type="term" value="F:cysteine-type peptidase activity"/>
    <property type="evidence" value="ECO:0007669"/>
    <property type="project" value="UniProtKB-KW"/>
</dbReference>
<feature type="domain" description="Ubiquitin-like protease family profile" evidence="6">
    <location>
        <begin position="459"/>
        <end position="633"/>
    </location>
</feature>
<feature type="compositionally biased region" description="Polar residues" evidence="5">
    <location>
        <begin position="198"/>
        <end position="209"/>
    </location>
</feature>
<evidence type="ECO:0000313" key="7">
    <source>
        <dbReference type="EMBL" id="CRZ09857.1"/>
    </source>
</evidence>
<keyword evidence="3" id="KW-0378">Hydrolase</keyword>
<comment type="similarity">
    <text evidence="1">Belongs to the peptidase C48 family.</text>
</comment>
<proteinExistence type="inferred from homology"/>
<dbReference type="InterPro" id="IPR038765">
    <property type="entry name" value="Papain-like_cys_pep_sf"/>
</dbReference>
<feature type="region of interest" description="Disordered" evidence="5">
    <location>
        <begin position="124"/>
        <end position="145"/>
    </location>
</feature>
<feature type="compositionally biased region" description="Basic residues" evidence="5">
    <location>
        <begin position="48"/>
        <end position="57"/>
    </location>
</feature>
<feature type="region of interest" description="Disordered" evidence="5">
    <location>
        <begin position="1"/>
        <end position="77"/>
    </location>
</feature>
<dbReference type="Pfam" id="PF02902">
    <property type="entry name" value="Peptidase_C48"/>
    <property type="match status" value="1"/>
</dbReference>
<dbReference type="GO" id="GO:0006508">
    <property type="term" value="P:proteolysis"/>
    <property type="evidence" value="ECO:0007669"/>
    <property type="project" value="UniProtKB-KW"/>
</dbReference>
<feature type="compositionally biased region" description="Polar residues" evidence="5">
    <location>
        <begin position="92"/>
        <end position="103"/>
    </location>
</feature>
<evidence type="ECO:0000256" key="2">
    <source>
        <dbReference type="ARBA" id="ARBA00022670"/>
    </source>
</evidence>
<organism evidence="7">
    <name type="scientific">Spongospora subterranea</name>
    <dbReference type="NCBI Taxonomy" id="70186"/>
    <lineage>
        <taxon>Eukaryota</taxon>
        <taxon>Sar</taxon>
        <taxon>Rhizaria</taxon>
        <taxon>Endomyxa</taxon>
        <taxon>Phytomyxea</taxon>
        <taxon>Plasmodiophorida</taxon>
        <taxon>Plasmodiophoridae</taxon>
        <taxon>Spongospora</taxon>
    </lineage>
</organism>
<dbReference type="GO" id="GO:0016926">
    <property type="term" value="P:protein desumoylation"/>
    <property type="evidence" value="ECO:0007669"/>
    <property type="project" value="UniProtKB-ARBA"/>
</dbReference>
<evidence type="ECO:0000256" key="4">
    <source>
        <dbReference type="ARBA" id="ARBA00022807"/>
    </source>
</evidence>
<feature type="region of interest" description="Disordered" evidence="5">
    <location>
        <begin position="84"/>
        <end position="103"/>
    </location>
</feature>
<feature type="compositionally biased region" description="Polar residues" evidence="5">
    <location>
        <begin position="216"/>
        <end position="231"/>
    </location>
</feature>
<dbReference type="Gene3D" id="1.10.418.20">
    <property type="match status" value="1"/>
</dbReference>
<evidence type="ECO:0000256" key="3">
    <source>
        <dbReference type="ARBA" id="ARBA00022801"/>
    </source>
</evidence>
<evidence type="ECO:0000259" key="6">
    <source>
        <dbReference type="PROSITE" id="PS50600"/>
    </source>
</evidence>
<feature type="region of interest" description="Disordered" evidence="5">
    <location>
        <begin position="254"/>
        <end position="275"/>
    </location>
</feature>
<feature type="compositionally biased region" description="Acidic residues" evidence="5">
    <location>
        <begin position="265"/>
        <end position="275"/>
    </location>
</feature>
<dbReference type="EMBL" id="HACM01009415">
    <property type="protein sequence ID" value="CRZ09857.1"/>
    <property type="molecule type" value="Transcribed_RNA"/>
</dbReference>
<sequence>MGSMQSDRRGDAHSSNADFVDPFEQNDDAGSDILEQAIHGKMPSNSFHRFKTKKTTKPKFTPIPSKRPKTTDLSFSLPPASLREHSFKKQHSTPVVGSSQTQKDSTALFSRAFGIPPMRFDKIPKLSDNEAPFSQRTHECDRQEFGRGKVAEEYLSLDNRTPKARSLSLVEQPGYTLDQMPRRTSAVTTFAQNSETWKVKSSFSTSTNTPRKRETSTFFSNKTPVQSSTESPPKPKLVNPAPVKTSISAAKPVKRVPRKGASLDDPVEISDDETEEHDPWGVIRDRIRVGQIWLGDCCLVGHGPSEFVFDTLKWKNKNIIVKFTPYICEQVPHGHIIRSVLYVKGSGRGSTFLSLLIDEQHSFGAWSRHYTSLSDQAGPVWITVFVGDGPYISELSKLAAELPNFEQLIDPELHIQNVRPVKDVSPCSASRLDSVSKDRRMEVKDSEILKYPPDGKYSVRISNGDIESLDPGEFLNDTIIDFKLAEIRHRHNNPRFHVFTSFFYKRFVTSKQSYDSVKRWADKEDLFSKDYWLIPINEMLHWTLAVVCNPNSSDSSAEPVMLYFDSLGLSGARAFGVIKNYVAAALSSGRRRLKCHDSILTIEKNFKFLDVDVPRQSNSFDCGIYLLLFADLFMSEPPNLSSPHMPNWFGRSLADAHRAVVRGDILKLSYEQDDAHPGPICTEYCPETPPASVLSAADNSAEISIDPD</sequence>
<evidence type="ECO:0000256" key="5">
    <source>
        <dbReference type="SAM" id="MobiDB-lite"/>
    </source>
</evidence>
<name>A0A0H5R802_9EUKA</name>
<dbReference type="SUPFAM" id="SSF54001">
    <property type="entry name" value="Cysteine proteinases"/>
    <property type="match status" value="1"/>
</dbReference>
<reference evidence="7" key="1">
    <citation type="submission" date="2015-04" db="EMBL/GenBank/DDBJ databases">
        <title>The genome sequence of the plant pathogenic Rhizarian Plasmodiophora brassicae reveals insights in its biotrophic life cycle and the origin of chitin synthesis.</title>
        <authorList>
            <person name="Schwelm A."/>
            <person name="Fogelqvist J."/>
            <person name="Knaust A."/>
            <person name="Julke S."/>
            <person name="Lilja T."/>
            <person name="Dhandapani V."/>
            <person name="Bonilla-Rosso G."/>
            <person name="Karlsson M."/>
            <person name="Shevchenko A."/>
            <person name="Choi S.R."/>
            <person name="Kim H.G."/>
            <person name="Park J.Y."/>
            <person name="Lim Y.P."/>
            <person name="Ludwig-Muller J."/>
            <person name="Dixelius C."/>
        </authorList>
    </citation>
    <scope>NUCLEOTIDE SEQUENCE</scope>
    <source>
        <tissue evidence="7">Potato root galls</tissue>
    </source>
</reference>
<dbReference type="AlphaFoldDB" id="A0A0H5R802"/>
<dbReference type="InterPro" id="IPR003653">
    <property type="entry name" value="Peptidase_C48_C"/>
</dbReference>
<feature type="compositionally biased region" description="Basic and acidic residues" evidence="5">
    <location>
        <begin position="1"/>
        <end position="12"/>
    </location>
</feature>
<accession>A0A0H5R802</accession>
<keyword evidence="4" id="KW-0788">Thiol protease</keyword>
<dbReference type="Gene3D" id="3.30.310.130">
    <property type="entry name" value="Ubiquitin-related"/>
    <property type="match status" value="1"/>
</dbReference>
<feature type="region of interest" description="Disordered" evidence="5">
    <location>
        <begin position="198"/>
        <end position="241"/>
    </location>
</feature>
<keyword evidence="2" id="KW-0645">Protease</keyword>